<evidence type="ECO:0000259" key="5">
    <source>
        <dbReference type="PROSITE" id="PS50893"/>
    </source>
</evidence>
<keyword evidence="4" id="KW-0067">ATP-binding</keyword>
<name>A0A087A1W6_9BIFI</name>
<protein>
    <submittedName>
        <fullName evidence="6">ABC-type multidrug transport system, ATPase component</fullName>
        <ecNumber evidence="6">3.6.3.28</ecNumber>
    </submittedName>
</protein>
<dbReference type="SMART" id="SM00382">
    <property type="entry name" value="AAA"/>
    <property type="match status" value="1"/>
</dbReference>
<dbReference type="STRING" id="1437608.GCA_000771645_02313"/>
<keyword evidence="3" id="KW-0547">Nucleotide-binding</keyword>
<comment type="caution">
    <text evidence="6">The sequence shown here is derived from an EMBL/GenBank/DDBJ whole genome shotgun (WGS) entry which is preliminary data.</text>
</comment>
<dbReference type="PROSITE" id="PS50893">
    <property type="entry name" value="ABC_TRANSPORTER_2"/>
    <property type="match status" value="1"/>
</dbReference>
<dbReference type="eggNOG" id="COG1131">
    <property type="taxonomic scope" value="Bacteria"/>
</dbReference>
<dbReference type="Pfam" id="PF00005">
    <property type="entry name" value="ABC_tran"/>
    <property type="match status" value="1"/>
</dbReference>
<keyword evidence="6" id="KW-0378">Hydrolase</keyword>
<gene>
    <name evidence="6" type="ORF">BBIA_0450</name>
</gene>
<dbReference type="PANTHER" id="PTHR43335">
    <property type="entry name" value="ABC TRANSPORTER, ATP-BINDING PROTEIN"/>
    <property type="match status" value="1"/>
</dbReference>
<dbReference type="PROSITE" id="PS00211">
    <property type="entry name" value="ABC_TRANSPORTER_1"/>
    <property type="match status" value="1"/>
</dbReference>
<dbReference type="OrthoDB" id="9804819at2"/>
<dbReference type="InterPro" id="IPR017871">
    <property type="entry name" value="ABC_transporter-like_CS"/>
</dbReference>
<evidence type="ECO:0000256" key="1">
    <source>
        <dbReference type="ARBA" id="ARBA00005417"/>
    </source>
</evidence>
<evidence type="ECO:0000256" key="3">
    <source>
        <dbReference type="ARBA" id="ARBA00022741"/>
    </source>
</evidence>
<feature type="domain" description="ABC transporter" evidence="5">
    <location>
        <begin position="4"/>
        <end position="238"/>
    </location>
</feature>
<keyword evidence="2" id="KW-0813">Transport</keyword>
<evidence type="ECO:0000313" key="6">
    <source>
        <dbReference type="EMBL" id="KFI52766.1"/>
    </source>
</evidence>
<dbReference type="GO" id="GO:0016887">
    <property type="term" value="F:ATP hydrolysis activity"/>
    <property type="evidence" value="ECO:0007669"/>
    <property type="project" value="InterPro"/>
</dbReference>
<dbReference type="EC" id="3.6.3.28" evidence="6"/>
<dbReference type="EMBL" id="JGYN01000004">
    <property type="protein sequence ID" value="KFI52766.1"/>
    <property type="molecule type" value="Genomic_DNA"/>
</dbReference>
<dbReference type="InterPro" id="IPR027417">
    <property type="entry name" value="P-loop_NTPase"/>
</dbReference>
<comment type="similarity">
    <text evidence="1">Belongs to the ABC transporter superfamily.</text>
</comment>
<evidence type="ECO:0000256" key="4">
    <source>
        <dbReference type="ARBA" id="ARBA00022840"/>
    </source>
</evidence>
<dbReference type="RefSeq" id="WP_033492986.1">
    <property type="nucleotide sequence ID" value="NZ_JDUU01000006.1"/>
</dbReference>
<reference evidence="6 7" key="1">
    <citation type="submission" date="2014-03" db="EMBL/GenBank/DDBJ databases">
        <title>Genomics of Bifidobacteria.</title>
        <authorList>
            <person name="Ventura M."/>
            <person name="Milani C."/>
            <person name="Lugli G.A."/>
        </authorList>
    </citation>
    <scope>NUCLEOTIDE SEQUENCE [LARGE SCALE GENOMIC DNA]</scope>
    <source>
        <strain evidence="6 7">DSM 23969</strain>
    </source>
</reference>
<dbReference type="AlphaFoldDB" id="A0A087A1W6"/>
<dbReference type="GO" id="GO:0005524">
    <property type="term" value="F:ATP binding"/>
    <property type="evidence" value="ECO:0007669"/>
    <property type="project" value="UniProtKB-KW"/>
</dbReference>
<organism evidence="6 7">
    <name type="scientific">Bifidobacterium biavatii DSM 23969</name>
    <dbReference type="NCBI Taxonomy" id="1437608"/>
    <lineage>
        <taxon>Bacteria</taxon>
        <taxon>Bacillati</taxon>
        <taxon>Actinomycetota</taxon>
        <taxon>Actinomycetes</taxon>
        <taxon>Bifidobacteriales</taxon>
        <taxon>Bifidobacteriaceae</taxon>
        <taxon>Bifidobacterium</taxon>
    </lineage>
</organism>
<dbReference type="Gene3D" id="3.40.50.300">
    <property type="entry name" value="P-loop containing nucleotide triphosphate hydrolases"/>
    <property type="match status" value="1"/>
</dbReference>
<dbReference type="Proteomes" id="UP000029108">
    <property type="component" value="Unassembled WGS sequence"/>
</dbReference>
<proteinExistence type="inferred from homology"/>
<accession>A0A087A1W6</accession>
<dbReference type="PANTHER" id="PTHR43335:SF8">
    <property type="entry name" value="ABC TRANSPORTER, ATP-BINDING PROTEIN"/>
    <property type="match status" value="1"/>
</dbReference>
<dbReference type="InterPro" id="IPR003439">
    <property type="entry name" value="ABC_transporter-like_ATP-bd"/>
</dbReference>
<sequence length="318" mass="33952">MDAIRIRSLAKRYAGKRAVDHFDMTVPQGAIYGFVGKNGAGKSTVMKMIAGLAMPNGGEITLFGNAGNVNDGTARTPVGVQRVGALIENPGLLPHMSAFDTMMTQALVLGVVDPKPVCRDLLNQVGLGNTGHKKTGGFSLGMKQRLGLALALVGGPDLLLLDEPLNGLDPEGARTMRNYLVQLNQQRGITIVVSSHVLDQLERMCTHYGVIANGHMVREMTAEQVQAECGESLTVRTADTATALAILEDRLPGNPDAPVRFAAEPDGSITISGGFDAAEVSRLLHETNQTVLELSAKSRDMEDYFVALMDDARTEGNR</sequence>
<evidence type="ECO:0000256" key="2">
    <source>
        <dbReference type="ARBA" id="ARBA00022448"/>
    </source>
</evidence>
<keyword evidence="7" id="KW-1185">Reference proteome</keyword>
<dbReference type="InterPro" id="IPR003593">
    <property type="entry name" value="AAA+_ATPase"/>
</dbReference>
<evidence type="ECO:0000313" key="7">
    <source>
        <dbReference type="Proteomes" id="UP000029108"/>
    </source>
</evidence>
<dbReference type="SUPFAM" id="SSF52540">
    <property type="entry name" value="P-loop containing nucleoside triphosphate hydrolases"/>
    <property type="match status" value="1"/>
</dbReference>